<dbReference type="EMBL" id="MRYD01000440">
    <property type="protein sequence ID" value="OSZ55670.1"/>
    <property type="molecule type" value="Genomic_DNA"/>
</dbReference>
<comment type="caution">
    <text evidence="1">The sequence shown here is derived from an EMBL/GenBank/DDBJ whole genome shotgun (WGS) entry which is preliminary data.</text>
</comment>
<dbReference type="Proteomes" id="UP000194266">
    <property type="component" value="Unassembled WGS sequence"/>
</dbReference>
<keyword evidence="2" id="KW-1185">Reference proteome</keyword>
<proteinExistence type="predicted"/>
<reference evidence="1 2" key="1">
    <citation type="submission" date="2016-12" db="EMBL/GenBank/DDBJ databases">
        <title>Genome Mining:The Detection of Biosynthetic Gene Clusters to Aid in the Expression of Curamycin A produced by Streptomyces sp. strain CZA14.</title>
        <authorList>
            <person name="Durrell K.A."/>
            <person name="Kirby B.M."/>
            <person name="Khan W."/>
            <person name="Mthethwa T."/>
            <person name="Le Roes-Hill M."/>
        </authorList>
    </citation>
    <scope>NUCLEOTIDE SEQUENCE [LARGE SCALE GENOMIC DNA]</scope>
    <source>
        <strain evidence="1 2">CZA14</strain>
    </source>
</reference>
<evidence type="ECO:0000313" key="1">
    <source>
        <dbReference type="EMBL" id="OSZ55670.1"/>
    </source>
</evidence>
<organism evidence="1 2">
    <name type="scientific">Streptomyces pharetrae CZA14</name>
    <dbReference type="NCBI Taxonomy" id="1144883"/>
    <lineage>
        <taxon>Bacteria</taxon>
        <taxon>Bacillati</taxon>
        <taxon>Actinomycetota</taxon>
        <taxon>Actinomycetes</taxon>
        <taxon>Kitasatosporales</taxon>
        <taxon>Streptomycetaceae</taxon>
        <taxon>Streptomyces</taxon>
    </lineage>
</organism>
<sequence length="62" mass="7190">MAGDTDRAVQALNDVVRALLGQARAFREWGNEPALAGTWDALTMIARQWRHHPDFLEIWEWE</sequence>
<accession>A0ABX3Y8E4</accession>
<gene>
    <name evidence="1" type="ORF">OQI_37165</name>
</gene>
<evidence type="ECO:0000313" key="2">
    <source>
        <dbReference type="Proteomes" id="UP000194266"/>
    </source>
</evidence>
<name>A0ABX3Y8E4_9ACTN</name>
<protein>
    <submittedName>
        <fullName evidence="1">Uncharacterized protein</fullName>
    </submittedName>
</protein>